<keyword evidence="2" id="KW-1185">Reference proteome</keyword>
<dbReference type="EMBL" id="SOGJ01000023">
    <property type="protein sequence ID" value="TFC97468.1"/>
    <property type="molecule type" value="Genomic_DNA"/>
</dbReference>
<gene>
    <name evidence="1" type="ORF">E3O65_11830</name>
</gene>
<proteinExistence type="predicted"/>
<sequence>MELTDLSGSVRVVLHPVKYQFESVVGDIWDDNWLIIEGDVDSGEAKWSFRDPSLVVDEALEIANWLERVGTQLEAPTDVSDSAGIDPSLTFTEPNLAFSVRSYREDTAVIRVHFSLESLPPTRRGSEIDHFAEYAFRVEIEITLVDALRAAATWREELAAFPRR</sequence>
<dbReference type="Proteomes" id="UP000298355">
    <property type="component" value="Unassembled WGS sequence"/>
</dbReference>
<dbReference type="InterPro" id="IPR056510">
    <property type="entry name" value="WapI"/>
</dbReference>
<accession>A0ABY2J181</accession>
<evidence type="ECO:0000313" key="1">
    <source>
        <dbReference type="EMBL" id="TFC97468.1"/>
    </source>
</evidence>
<reference evidence="1 2" key="1">
    <citation type="submission" date="2019-03" db="EMBL/GenBank/DDBJ databases">
        <title>Genomics of glacier-inhabiting Cryobacterium strains.</title>
        <authorList>
            <person name="Liu Q."/>
            <person name="Xin Y.-H."/>
        </authorList>
    </citation>
    <scope>NUCLEOTIDE SEQUENCE [LARGE SCALE GENOMIC DNA]</scope>
    <source>
        <strain evidence="1 2">TMT4-23</strain>
    </source>
</reference>
<dbReference type="Pfam" id="PF24716">
    <property type="entry name" value="WapI"/>
    <property type="match status" value="1"/>
</dbReference>
<protein>
    <submittedName>
        <fullName evidence="1">Uncharacterized protein</fullName>
    </submittedName>
</protein>
<organism evidence="1 2">
    <name type="scientific">Cryobacterium breve</name>
    <dbReference type="NCBI Taxonomy" id="1259258"/>
    <lineage>
        <taxon>Bacteria</taxon>
        <taxon>Bacillati</taxon>
        <taxon>Actinomycetota</taxon>
        <taxon>Actinomycetes</taxon>
        <taxon>Micrococcales</taxon>
        <taxon>Microbacteriaceae</taxon>
        <taxon>Cryobacterium</taxon>
    </lineage>
</organism>
<name>A0ABY2J181_9MICO</name>
<dbReference type="RefSeq" id="WP_134363907.1">
    <property type="nucleotide sequence ID" value="NZ_SOGJ01000023.1"/>
</dbReference>
<evidence type="ECO:0000313" key="2">
    <source>
        <dbReference type="Proteomes" id="UP000298355"/>
    </source>
</evidence>
<comment type="caution">
    <text evidence="1">The sequence shown here is derived from an EMBL/GenBank/DDBJ whole genome shotgun (WGS) entry which is preliminary data.</text>
</comment>